<evidence type="ECO:0000313" key="2">
    <source>
        <dbReference type="EMBL" id="PZR82730.1"/>
    </source>
</evidence>
<dbReference type="AlphaFoldDB" id="A0A2W5ZBE8"/>
<name>A0A2W5ZBE8_9BACT</name>
<reference evidence="2 3" key="1">
    <citation type="journal article" date="2017" name="Nature">
        <title>Atmospheric trace gases support primary production in Antarctic desert surface soil.</title>
        <authorList>
            <person name="Ji M."/>
            <person name="Greening C."/>
            <person name="Vanwonterghem I."/>
            <person name="Carere C.R."/>
            <person name="Bay S.K."/>
            <person name="Steen J.A."/>
            <person name="Montgomery K."/>
            <person name="Lines T."/>
            <person name="Beardall J."/>
            <person name="van Dorst J."/>
            <person name="Snape I."/>
            <person name="Stott M.B."/>
            <person name="Hugenholtz P."/>
            <person name="Ferrari B.C."/>
        </authorList>
    </citation>
    <scope>NUCLEOTIDE SEQUENCE [LARGE SCALE GENOMIC DNA]</scope>
    <source>
        <strain evidence="2">RRmetagenome_bin12</strain>
    </source>
</reference>
<evidence type="ECO:0000313" key="3">
    <source>
        <dbReference type="Proteomes" id="UP000248724"/>
    </source>
</evidence>
<evidence type="ECO:0000256" key="1">
    <source>
        <dbReference type="SAM" id="Phobius"/>
    </source>
</evidence>
<dbReference type="EMBL" id="QHBU01000059">
    <property type="protein sequence ID" value="PZR82730.1"/>
    <property type="molecule type" value="Genomic_DNA"/>
</dbReference>
<proteinExistence type="predicted"/>
<gene>
    <name evidence="2" type="ORF">DLM65_03185</name>
</gene>
<organism evidence="2 3">
    <name type="scientific">Candidatus Aeolococcus gillhamiae</name>
    <dbReference type="NCBI Taxonomy" id="3127015"/>
    <lineage>
        <taxon>Bacteria</taxon>
        <taxon>Bacillati</taxon>
        <taxon>Candidatus Dormiibacterota</taxon>
        <taxon>Candidatus Dormibacteria</taxon>
        <taxon>Candidatus Aeolococcales</taxon>
        <taxon>Candidatus Aeolococcaceae</taxon>
        <taxon>Candidatus Aeolococcus</taxon>
    </lineage>
</organism>
<keyword evidence="1" id="KW-0812">Transmembrane</keyword>
<dbReference type="Proteomes" id="UP000248724">
    <property type="component" value="Unassembled WGS sequence"/>
</dbReference>
<accession>A0A2W5ZBE8</accession>
<feature type="transmembrane region" description="Helical" evidence="1">
    <location>
        <begin position="139"/>
        <end position="160"/>
    </location>
</feature>
<protein>
    <submittedName>
        <fullName evidence="2">Uncharacterized protein</fullName>
    </submittedName>
</protein>
<keyword evidence="1" id="KW-1133">Transmembrane helix</keyword>
<keyword evidence="1" id="KW-0472">Membrane</keyword>
<sequence length="162" mass="18436">MEVLATASKETIVVVLRARDHWYRVHGPDFSALDDLDGSPIEQVLFCVPRPENPNIVDPYDSLMWLRIDTDRRVVDYSTNFREEARHREAVRLAMGYLDKSCRPSQLKLNNGGVRISSQYRPAPSPPGPTFLRRNQDRILVGVIVGVIVGVAVWLLGYFVHH</sequence>
<comment type="caution">
    <text evidence="2">The sequence shown here is derived from an EMBL/GenBank/DDBJ whole genome shotgun (WGS) entry which is preliminary data.</text>
</comment>